<comment type="caution">
    <text evidence="1">The sequence shown here is derived from an EMBL/GenBank/DDBJ whole genome shotgun (WGS) entry which is preliminary data.</text>
</comment>
<dbReference type="AlphaFoldDB" id="A0A314XVT6"/>
<proteinExistence type="predicted"/>
<keyword evidence="2" id="KW-1185">Reference proteome</keyword>
<gene>
    <name evidence="1" type="ORF">Pyn_09888</name>
</gene>
<dbReference type="EMBL" id="PJQY01002068">
    <property type="protein sequence ID" value="PQP96688.1"/>
    <property type="molecule type" value="Genomic_DNA"/>
</dbReference>
<name>A0A314XVT6_PRUYE</name>
<accession>A0A314XVT6</accession>
<organism evidence="1 2">
    <name type="scientific">Prunus yedoensis var. nudiflora</name>
    <dbReference type="NCBI Taxonomy" id="2094558"/>
    <lineage>
        <taxon>Eukaryota</taxon>
        <taxon>Viridiplantae</taxon>
        <taxon>Streptophyta</taxon>
        <taxon>Embryophyta</taxon>
        <taxon>Tracheophyta</taxon>
        <taxon>Spermatophyta</taxon>
        <taxon>Magnoliopsida</taxon>
        <taxon>eudicotyledons</taxon>
        <taxon>Gunneridae</taxon>
        <taxon>Pentapetalae</taxon>
        <taxon>rosids</taxon>
        <taxon>fabids</taxon>
        <taxon>Rosales</taxon>
        <taxon>Rosaceae</taxon>
        <taxon>Amygdaloideae</taxon>
        <taxon>Amygdaleae</taxon>
        <taxon>Prunus</taxon>
    </lineage>
</organism>
<evidence type="ECO:0000313" key="1">
    <source>
        <dbReference type="EMBL" id="PQP96688.1"/>
    </source>
</evidence>
<sequence>MPVVKASSQLAVTVTPLPPAVHLAGLLQRNMDHKRCLSVNSSAADARVLGTTSPLAKSYCRVLDVVCIRRQRQGHHNLY</sequence>
<reference evidence="1 2" key="1">
    <citation type="submission" date="2018-02" db="EMBL/GenBank/DDBJ databases">
        <title>Draft genome of wild Prunus yedoensis var. nudiflora.</title>
        <authorList>
            <person name="Baek S."/>
            <person name="Kim J.-H."/>
            <person name="Choi K."/>
            <person name="Kim G.-B."/>
            <person name="Cho A."/>
            <person name="Jang H."/>
            <person name="Shin C.-H."/>
            <person name="Yu H.-J."/>
            <person name="Mun J.-H."/>
        </authorList>
    </citation>
    <scope>NUCLEOTIDE SEQUENCE [LARGE SCALE GENOMIC DNA]</scope>
    <source>
        <strain evidence="2">cv. Jeju island</strain>
        <tissue evidence="1">Leaf</tissue>
    </source>
</reference>
<dbReference type="Proteomes" id="UP000250321">
    <property type="component" value="Unassembled WGS sequence"/>
</dbReference>
<protein>
    <submittedName>
        <fullName evidence="1">Uncharacterized protein</fullName>
    </submittedName>
</protein>
<evidence type="ECO:0000313" key="2">
    <source>
        <dbReference type="Proteomes" id="UP000250321"/>
    </source>
</evidence>